<dbReference type="AlphaFoldDB" id="A0AAU7ATQ9"/>
<proteinExistence type="predicted"/>
<name>A0AAU7ATQ9_9ACTN</name>
<dbReference type="EMBL" id="CP114014">
    <property type="protein sequence ID" value="XAY05085.1"/>
    <property type="molecule type" value="Genomic_DNA"/>
</dbReference>
<protein>
    <submittedName>
        <fullName evidence="1">Uncharacterized protein</fullName>
    </submittedName>
</protein>
<organism evidence="1">
    <name type="scientific">Paraconexibacter sp. AEG42_29</name>
    <dbReference type="NCBI Taxonomy" id="2997339"/>
    <lineage>
        <taxon>Bacteria</taxon>
        <taxon>Bacillati</taxon>
        <taxon>Actinomycetota</taxon>
        <taxon>Thermoleophilia</taxon>
        <taxon>Solirubrobacterales</taxon>
        <taxon>Paraconexibacteraceae</taxon>
        <taxon>Paraconexibacter</taxon>
    </lineage>
</organism>
<evidence type="ECO:0000313" key="1">
    <source>
        <dbReference type="EMBL" id="XAY05085.1"/>
    </source>
</evidence>
<sequence length="231" mass="25478">MLYERFVERVGRVRYRQACEAARATAASTGKGADLREPWPDDLEDVPHELADVWSEPGAPLDTRLDTALRFLAEMPCYANTMIMTGWFHDMTATQTARVWDAYRAALAGPDEGLAAVVAYSLWVDYFEDGRTSEDAFAAMTVAGGTDRDRRIARVLSVAGPAPWGPKRRLFDELIADQRWHADILEAVKGSLFDAYGQAGTDAGDILRRLDVPAASAADVERARDAAARIR</sequence>
<dbReference type="KEGG" id="parq:DSM112329_01928"/>
<dbReference type="RefSeq" id="WP_354701603.1">
    <property type="nucleotide sequence ID" value="NZ_CP114014.1"/>
</dbReference>
<gene>
    <name evidence="1" type="ORF">DSM112329_01928</name>
</gene>
<accession>A0AAU7ATQ9</accession>
<reference evidence="1" key="1">
    <citation type="submission" date="2022-12" db="EMBL/GenBank/DDBJ databases">
        <title>Paraconexibacter alkalitolerans sp. nov. and Baekduia alba sp. nov., isolated from soil and emended description of the genera Paraconexibacter (Chun et al., 2020) and Baekduia (An et al., 2020).</title>
        <authorList>
            <person name="Vieira S."/>
            <person name="Huber K.J."/>
            <person name="Geppert A."/>
            <person name="Wolf J."/>
            <person name="Neumann-Schaal M."/>
            <person name="Muesken M."/>
            <person name="Overmann J."/>
        </authorList>
    </citation>
    <scope>NUCLEOTIDE SEQUENCE</scope>
    <source>
        <strain evidence="1">AEG42_29</strain>
    </source>
</reference>